<keyword evidence="4" id="KW-0732">Signal</keyword>
<evidence type="ECO:0000313" key="6">
    <source>
        <dbReference type="EMBL" id="KAF9895247.1"/>
    </source>
</evidence>
<feature type="region of interest" description="Disordered" evidence="3">
    <location>
        <begin position="26"/>
        <end position="48"/>
    </location>
</feature>
<dbReference type="InterPro" id="IPR000997">
    <property type="entry name" value="Cholinesterase"/>
</dbReference>
<feature type="chain" id="PRO_5042140037" description="Carboxylesterase type B domain-containing protein" evidence="4">
    <location>
        <begin position="21"/>
        <end position="752"/>
    </location>
</feature>
<dbReference type="PRINTS" id="PR00878">
    <property type="entry name" value="CHOLNESTRASE"/>
</dbReference>
<dbReference type="PANTHER" id="PTHR43142">
    <property type="entry name" value="CARBOXYLIC ESTER HYDROLASE"/>
    <property type="match status" value="1"/>
</dbReference>
<evidence type="ECO:0000256" key="1">
    <source>
        <dbReference type="ARBA" id="ARBA00005964"/>
    </source>
</evidence>
<sequence>MQFQLRVLAGALLLGSAVVAAPADISKGRDHDRDHDQGHHDNGVGHCKPNFKTRPTLQALNYNDLGPANNGTAAVLIHDRLACADAEKECAALGESLFPLQSAPEANRTELNYQLDYLVFADDLQRDNKLWVSKGDSSTECLAYSIHSQRIVPVPCDSKLPSLCSSTVPPTTDLDRKARDSSKLTIPVDRYSITGYRDARSFRFLRLPFANPPVDNLRFAPPQRYSGPKEIDATISAESCIQSESSFGTLGNGGISEDCLFLNVFTPVVPGDDKHAVKPKPVAVYFYGGAFTKGSSAMIDYDGGNLASRNDVVVVTVNYRVGALGWLATGNLTTGSYGTRDQILALEWIQSHIAAFGGDPAHVTIFGQSAGGQSVVALLSSTVAKGLFSGAIVQSAPVDLPWFTRDVYRDLIAPEIAKAVDCDDSADDEAALLACLRSVPASAFLDNSTDFKSAMSTASKAVAESFLHTNDLLASIEPLMPMVDDNGSGVIDAQFDVLLRTNRLPSRVPTMFTTVTDEAGLYVGRFVPSLGATQAGLNALFNIAYPPDLAKALISSDVFPLNRSDPDNVRNIGGEVLTHSEWTCAQAHLLRQAANSSFPVLYEVEITDGHVQTTVDVPEVCSPNGDYNATCHSADVLPIWGTLNSKTENVDPYYSTDDIRHSQLLDDVFGAFFRTRNPNPDVSFLAVRGPAYASTHDIFATQKYVMPPYRPDEKSLSLLSLPPGTAQNPGLTDKCAVFEDYGYTFQHAAYTP</sequence>
<evidence type="ECO:0000256" key="4">
    <source>
        <dbReference type="SAM" id="SignalP"/>
    </source>
</evidence>
<comment type="similarity">
    <text evidence="1">Belongs to the type-B carboxylesterase/lipase family.</text>
</comment>
<keyword evidence="2" id="KW-0378">Hydrolase</keyword>
<evidence type="ECO:0000256" key="2">
    <source>
        <dbReference type="ARBA" id="ARBA00022801"/>
    </source>
</evidence>
<proteinExistence type="inferred from homology"/>
<name>A0AAD4D0V3_ASPNN</name>
<dbReference type="AlphaFoldDB" id="A0AAD4D0V3"/>
<dbReference type="InterPro" id="IPR029058">
    <property type="entry name" value="AB_hydrolase_fold"/>
</dbReference>
<dbReference type="InterPro" id="IPR019819">
    <property type="entry name" value="Carboxylesterase_B_CS"/>
</dbReference>
<dbReference type="SUPFAM" id="SSF53474">
    <property type="entry name" value="alpha/beta-Hydrolases"/>
    <property type="match status" value="1"/>
</dbReference>
<dbReference type="PROSITE" id="PS00122">
    <property type="entry name" value="CARBOXYLESTERASE_B_1"/>
    <property type="match status" value="1"/>
</dbReference>
<feature type="signal peptide" evidence="4">
    <location>
        <begin position="1"/>
        <end position="20"/>
    </location>
</feature>
<dbReference type="PANTHER" id="PTHR43142:SF6">
    <property type="entry name" value="PUTATIVE (AFU_ORTHOLOGUE AFUA_7G01710)-RELATED"/>
    <property type="match status" value="1"/>
</dbReference>
<evidence type="ECO:0000313" key="7">
    <source>
        <dbReference type="Proteomes" id="UP001194746"/>
    </source>
</evidence>
<feature type="compositionally biased region" description="Basic and acidic residues" evidence="3">
    <location>
        <begin position="26"/>
        <end position="43"/>
    </location>
</feature>
<dbReference type="Pfam" id="PF00135">
    <property type="entry name" value="COesterase"/>
    <property type="match status" value="1"/>
</dbReference>
<dbReference type="PROSITE" id="PS00941">
    <property type="entry name" value="CARBOXYLESTERASE_B_2"/>
    <property type="match status" value="1"/>
</dbReference>
<evidence type="ECO:0000256" key="3">
    <source>
        <dbReference type="SAM" id="MobiDB-lite"/>
    </source>
</evidence>
<reference evidence="6" key="1">
    <citation type="journal article" date="2019" name="Beilstein J. Org. Chem.">
        <title>Nanangenines: drimane sesquiterpenoids as the dominant metabolite cohort of a novel Australian fungus, Aspergillus nanangensis.</title>
        <authorList>
            <person name="Lacey H.J."/>
            <person name="Gilchrist C.L.M."/>
            <person name="Crombie A."/>
            <person name="Kalaitzis J.A."/>
            <person name="Vuong D."/>
            <person name="Rutledge P.J."/>
            <person name="Turner P."/>
            <person name="Pitt J.I."/>
            <person name="Lacey E."/>
            <person name="Chooi Y.H."/>
            <person name="Piggott A.M."/>
        </authorList>
    </citation>
    <scope>NUCLEOTIDE SEQUENCE</scope>
    <source>
        <strain evidence="6">MST-FP2251</strain>
    </source>
</reference>
<keyword evidence="7" id="KW-1185">Reference proteome</keyword>
<comment type="caution">
    <text evidence="6">The sequence shown here is derived from an EMBL/GenBank/DDBJ whole genome shotgun (WGS) entry which is preliminary data.</text>
</comment>
<dbReference type="GO" id="GO:0004104">
    <property type="term" value="F:cholinesterase activity"/>
    <property type="evidence" value="ECO:0007669"/>
    <property type="project" value="InterPro"/>
</dbReference>
<dbReference type="InterPro" id="IPR019826">
    <property type="entry name" value="Carboxylesterase_B_AS"/>
</dbReference>
<dbReference type="InterPro" id="IPR002018">
    <property type="entry name" value="CarbesteraseB"/>
</dbReference>
<accession>A0AAD4D0V3</accession>
<gene>
    <name evidence="6" type="ORF">FE257_000149</name>
</gene>
<feature type="domain" description="Carboxylesterase type B" evidence="5">
    <location>
        <begin position="203"/>
        <end position="683"/>
    </location>
</feature>
<evidence type="ECO:0000259" key="5">
    <source>
        <dbReference type="Pfam" id="PF00135"/>
    </source>
</evidence>
<dbReference type="EMBL" id="VCAU01000001">
    <property type="protein sequence ID" value="KAF9895247.1"/>
    <property type="molecule type" value="Genomic_DNA"/>
</dbReference>
<dbReference type="Gene3D" id="3.40.50.1820">
    <property type="entry name" value="alpha/beta hydrolase"/>
    <property type="match status" value="1"/>
</dbReference>
<reference evidence="6" key="2">
    <citation type="submission" date="2020-02" db="EMBL/GenBank/DDBJ databases">
        <authorList>
            <person name="Gilchrist C.L.M."/>
            <person name="Chooi Y.-H."/>
        </authorList>
    </citation>
    <scope>NUCLEOTIDE SEQUENCE</scope>
    <source>
        <strain evidence="6">MST-FP2251</strain>
    </source>
</reference>
<protein>
    <recommendedName>
        <fullName evidence="5">Carboxylesterase type B domain-containing protein</fullName>
    </recommendedName>
</protein>
<organism evidence="6 7">
    <name type="scientific">Aspergillus nanangensis</name>
    <dbReference type="NCBI Taxonomy" id="2582783"/>
    <lineage>
        <taxon>Eukaryota</taxon>
        <taxon>Fungi</taxon>
        <taxon>Dikarya</taxon>
        <taxon>Ascomycota</taxon>
        <taxon>Pezizomycotina</taxon>
        <taxon>Eurotiomycetes</taxon>
        <taxon>Eurotiomycetidae</taxon>
        <taxon>Eurotiales</taxon>
        <taxon>Aspergillaceae</taxon>
        <taxon>Aspergillus</taxon>
        <taxon>Aspergillus subgen. Circumdati</taxon>
    </lineage>
</organism>
<dbReference type="Proteomes" id="UP001194746">
    <property type="component" value="Unassembled WGS sequence"/>
</dbReference>